<dbReference type="EMBL" id="OX465084">
    <property type="protein sequence ID" value="CAI9296004.1"/>
    <property type="molecule type" value="Genomic_DNA"/>
</dbReference>
<protein>
    <submittedName>
        <fullName evidence="2">Uncharacterized protein</fullName>
    </submittedName>
</protein>
<organism evidence="2 3">
    <name type="scientific">Lactuca saligna</name>
    <name type="common">Willowleaf lettuce</name>
    <dbReference type="NCBI Taxonomy" id="75948"/>
    <lineage>
        <taxon>Eukaryota</taxon>
        <taxon>Viridiplantae</taxon>
        <taxon>Streptophyta</taxon>
        <taxon>Embryophyta</taxon>
        <taxon>Tracheophyta</taxon>
        <taxon>Spermatophyta</taxon>
        <taxon>Magnoliopsida</taxon>
        <taxon>eudicotyledons</taxon>
        <taxon>Gunneridae</taxon>
        <taxon>Pentapetalae</taxon>
        <taxon>asterids</taxon>
        <taxon>campanulids</taxon>
        <taxon>Asterales</taxon>
        <taxon>Asteraceae</taxon>
        <taxon>Cichorioideae</taxon>
        <taxon>Cichorieae</taxon>
        <taxon>Lactucinae</taxon>
        <taxon>Lactuca</taxon>
    </lineage>
</organism>
<proteinExistence type="predicted"/>
<name>A0AA36EH75_LACSI</name>
<keyword evidence="1" id="KW-0472">Membrane</keyword>
<evidence type="ECO:0000313" key="3">
    <source>
        <dbReference type="Proteomes" id="UP001177003"/>
    </source>
</evidence>
<evidence type="ECO:0000256" key="1">
    <source>
        <dbReference type="SAM" id="Phobius"/>
    </source>
</evidence>
<keyword evidence="1" id="KW-0812">Transmembrane</keyword>
<dbReference type="Proteomes" id="UP001177003">
    <property type="component" value="Chromosome 8"/>
</dbReference>
<dbReference type="AlphaFoldDB" id="A0AA36EH75"/>
<keyword evidence="1" id="KW-1133">Transmembrane helix</keyword>
<feature type="transmembrane region" description="Helical" evidence="1">
    <location>
        <begin position="37"/>
        <end position="58"/>
    </location>
</feature>
<gene>
    <name evidence="2" type="ORF">LSALG_LOCUS34912</name>
</gene>
<sequence length="177" mass="20102">MVRTNFLFFHFLFLSVFFLLPSSPVVAVAAYFYIGGIAVGLAIRIFSILFNLSIAHLISFHQHRTSFCLSDARINFMKSICSLKFQNLNEEKENIQCQVQLMGFSFLVTLFLLMNQGGPKAGRAWPWHRASRCQGASLFIDFLWVSINLGPISDPAAPLVALLFEEPRHVNFKEILK</sequence>
<accession>A0AA36EH75</accession>
<evidence type="ECO:0000313" key="2">
    <source>
        <dbReference type="EMBL" id="CAI9296004.1"/>
    </source>
</evidence>
<keyword evidence="3" id="KW-1185">Reference proteome</keyword>
<reference evidence="2" key="1">
    <citation type="submission" date="2023-04" db="EMBL/GenBank/DDBJ databases">
        <authorList>
            <person name="Vijverberg K."/>
            <person name="Xiong W."/>
            <person name="Schranz E."/>
        </authorList>
    </citation>
    <scope>NUCLEOTIDE SEQUENCE</scope>
</reference>